<keyword evidence="3 14" id="KW-0812">Transmembrane</keyword>
<name>A0A5A9PNF9_9TELE</name>
<feature type="disulfide bond" evidence="14">
    <location>
        <begin position="331"/>
        <end position="368"/>
    </location>
</feature>
<evidence type="ECO:0000256" key="3">
    <source>
        <dbReference type="ARBA" id="ARBA00022692"/>
    </source>
</evidence>
<dbReference type="PROSITE" id="PS00311">
    <property type="entry name" value="LAMP_2"/>
    <property type="match status" value="1"/>
</dbReference>
<keyword evidence="10 14" id="KW-0458">Lysosome</keyword>
<evidence type="ECO:0000256" key="16">
    <source>
        <dbReference type="SAM" id="SignalP"/>
    </source>
</evidence>
<evidence type="ECO:0000256" key="13">
    <source>
        <dbReference type="ARBA" id="ARBA00074383"/>
    </source>
</evidence>
<feature type="domain" description="Lysosome-associated membrane glycoprotein 2-like luminal" evidence="17">
    <location>
        <begin position="27"/>
        <end position="171"/>
    </location>
</feature>
<evidence type="ECO:0000256" key="2">
    <source>
        <dbReference type="ARBA" id="ARBA00022475"/>
    </source>
</evidence>
<dbReference type="CDD" id="cd12087">
    <property type="entry name" value="TM_EGFR-like"/>
    <property type="match status" value="1"/>
</dbReference>
<dbReference type="Proteomes" id="UP000324632">
    <property type="component" value="Chromosome 4"/>
</dbReference>
<dbReference type="PRINTS" id="PR00336">
    <property type="entry name" value="LYSASSOCTDMP"/>
</dbReference>
<dbReference type="Pfam" id="PF21222">
    <property type="entry name" value="Lamp2_2nd"/>
    <property type="match status" value="1"/>
</dbReference>
<evidence type="ECO:0000256" key="10">
    <source>
        <dbReference type="ARBA" id="ARBA00023228"/>
    </source>
</evidence>
<protein>
    <recommendedName>
        <fullName evidence="13">Lysosome-associated membrane glycoprotein 1</fullName>
    </recommendedName>
</protein>
<dbReference type="FunFam" id="2.40.160.110:FF:000001">
    <property type="entry name" value="lysosome-associated membrane glycoprotein 2 isoform X2"/>
    <property type="match status" value="1"/>
</dbReference>
<evidence type="ECO:0000313" key="19">
    <source>
        <dbReference type="EMBL" id="KAA0722691.1"/>
    </source>
</evidence>
<dbReference type="InterPro" id="IPR018134">
    <property type="entry name" value="LAMP_CS"/>
</dbReference>
<comment type="caution">
    <text evidence="19">The sequence shown here is derived from an EMBL/GenBank/DDBJ whole genome shotgun (WGS) entry which is preliminary data.</text>
</comment>
<feature type="domain" description="Lysosome-associated membrane glycoprotein 2-like transmembrane" evidence="18">
    <location>
        <begin position="377"/>
        <end position="408"/>
    </location>
</feature>
<dbReference type="InterPro" id="IPR002000">
    <property type="entry name" value="Lysosome-assoc_membr_glycop"/>
</dbReference>
<feature type="signal peptide" evidence="16">
    <location>
        <begin position="1"/>
        <end position="25"/>
    </location>
</feature>
<dbReference type="Pfam" id="PF01299">
    <property type="entry name" value="Lamp2-like_luminal"/>
    <property type="match status" value="2"/>
</dbReference>
<dbReference type="Gene3D" id="2.40.160.110">
    <property type="match status" value="2"/>
</dbReference>
<keyword evidence="8 14" id="KW-1015">Disulfide bond</keyword>
<dbReference type="EMBL" id="SOYY01000004">
    <property type="protein sequence ID" value="KAA0722691.1"/>
    <property type="molecule type" value="Genomic_DNA"/>
</dbReference>
<comment type="caution">
    <text evidence="14">Lacks conserved residue(s) required for the propagation of feature annotation.</text>
</comment>
<evidence type="ECO:0000259" key="18">
    <source>
        <dbReference type="Pfam" id="PF21222"/>
    </source>
</evidence>
<evidence type="ECO:0000259" key="17">
    <source>
        <dbReference type="Pfam" id="PF01299"/>
    </source>
</evidence>
<evidence type="ECO:0000256" key="14">
    <source>
        <dbReference type="PROSITE-ProRule" id="PRU00740"/>
    </source>
</evidence>
<keyword evidence="6 15" id="KW-1133">Transmembrane helix</keyword>
<keyword evidence="4 16" id="KW-0732">Signal</keyword>
<feature type="domain" description="Lysosome-associated membrane glycoprotein 2-like luminal" evidence="17">
    <location>
        <begin position="210"/>
        <end position="358"/>
    </location>
</feature>
<dbReference type="PANTHER" id="PTHR11506">
    <property type="entry name" value="LYSOSOME-ASSOCIATED MEMBRANE GLYCOPROTEIN"/>
    <property type="match status" value="1"/>
</dbReference>
<evidence type="ECO:0000256" key="7">
    <source>
        <dbReference type="ARBA" id="ARBA00023136"/>
    </source>
</evidence>
<dbReference type="PANTHER" id="PTHR11506:SF27">
    <property type="entry name" value="LYSOSOME-ASSOCIATED MEMBRANE GLYCOPROTEIN 1"/>
    <property type="match status" value="1"/>
</dbReference>
<feature type="chain" id="PRO_5022938237" description="Lysosome-associated membrane glycoprotein 1" evidence="16">
    <location>
        <begin position="26"/>
        <end position="410"/>
    </location>
</feature>
<dbReference type="GO" id="GO:0005886">
    <property type="term" value="C:plasma membrane"/>
    <property type="evidence" value="ECO:0007669"/>
    <property type="project" value="UniProtKB-SubCell"/>
</dbReference>
<evidence type="ECO:0000256" key="6">
    <source>
        <dbReference type="ARBA" id="ARBA00022989"/>
    </source>
</evidence>
<evidence type="ECO:0000256" key="1">
    <source>
        <dbReference type="ARBA" id="ARBA00004251"/>
    </source>
</evidence>
<comment type="similarity">
    <text evidence="14">Belongs to the LAMP family.</text>
</comment>
<dbReference type="GO" id="GO:0005765">
    <property type="term" value="C:lysosomal membrane"/>
    <property type="evidence" value="ECO:0007669"/>
    <property type="project" value="UniProtKB-SubCell"/>
</dbReference>
<keyword evidence="20" id="KW-1185">Reference proteome</keyword>
<evidence type="ECO:0000256" key="11">
    <source>
        <dbReference type="ARBA" id="ARBA00037817"/>
    </source>
</evidence>
<keyword evidence="7 14" id="KW-0472">Membrane</keyword>
<keyword evidence="2" id="KW-1003">Cell membrane</keyword>
<dbReference type="InterPro" id="IPR048524">
    <property type="entry name" value="Lamp2-like_TM"/>
</dbReference>
<evidence type="ECO:0000256" key="4">
    <source>
        <dbReference type="ARBA" id="ARBA00022729"/>
    </source>
</evidence>
<reference evidence="19 20" key="1">
    <citation type="journal article" date="2019" name="Mol. Ecol. Resour.">
        <title>Chromosome-level genome assembly of Triplophysa tibetana, a fish adapted to the harsh high-altitude environment of the Tibetan Plateau.</title>
        <authorList>
            <person name="Yang X."/>
            <person name="Liu H."/>
            <person name="Ma Z."/>
            <person name="Zou Y."/>
            <person name="Zou M."/>
            <person name="Mao Y."/>
            <person name="Li X."/>
            <person name="Wang H."/>
            <person name="Chen T."/>
            <person name="Wang W."/>
            <person name="Yang R."/>
        </authorList>
    </citation>
    <scope>NUCLEOTIDE SEQUENCE [LARGE SCALE GENOMIC DNA]</scope>
    <source>
        <strain evidence="19">TTIB1903HZAU</strain>
        <tissue evidence="19">Muscle</tissue>
    </source>
</reference>
<feature type="transmembrane region" description="Helical" evidence="15">
    <location>
        <begin position="375"/>
        <end position="398"/>
    </location>
</feature>
<comment type="subcellular location">
    <subcellularLocation>
        <location evidence="1">Cell membrane</location>
        <topology evidence="1">Single-pass type I membrane protein</topology>
    </subcellularLocation>
    <subcellularLocation>
        <location evidence="12">Cytolytic granule membrane</location>
        <topology evidence="12">Single-pass type I membrane protein</topology>
    </subcellularLocation>
    <subcellularLocation>
        <location evidence="11">Late endosome membrane</location>
        <topology evidence="11">Single-pass type I membrane protein</topology>
    </subcellularLocation>
    <subcellularLocation>
        <location evidence="14">Lysosome membrane</location>
        <topology evidence="14">Single-pass type I membrane protein</topology>
    </subcellularLocation>
</comment>
<dbReference type="GO" id="GO:0072594">
    <property type="term" value="P:establishment of protein localization to organelle"/>
    <property type="evidence" value="ECO:0007669"/>
    <property type="project" value="TreeGrafter"/>
</dbReference>
<evidence type="ECO:0000256" key="9">
    <source>
        <dbReference type="ARBA" id="ARBA00023180"/>
    </source>
</evidence>
<dbReference type="PROSITE" id="PS51407">
    <property type="entry name" value="LAMP_3"/>
    <property type="match status" value="1"/>
</dbReference>
<organism evidence="19 20">
    <name type="scientific">Triplophysa tibetana</name>
    <dbReference type="NCBI Taxonomy" id="1572043"/>
    <lineage>
        <taxon>Eukaryota</taxon>
        <taxon>Metazoa</taxon>
        <taxon>Chordata</taxon>
        <taxon>Craniata</taxon>
        <taxon>Vertebrata</taxon>
        <taxon>Euteleostomi</taxon>
        <taxon>Actinopterygii</taxon>
        <taxon>Neopterygii</taxon>
        <taxon>Teleostei</taxon>
        <taxon>Ostariophysi</taxon>
        <taxon>Cypriniformes</taxon>
        <taxon>Nemacheilidae</taxon>
        <taxon>Triplophysa</taxon>
    </lineage>
</organism>
<accession>A0A5A9PNF9</accession>
<evidence type="ECO:0000256" key="15">
    <source>
        <dbReference type="SAM" id="Phobius"/>
    </source>
</evidence>
<evidence type="ECO:0000256" key="5">
    <source>
        <dbReference type="ARBA" id="ARBA00022753"/>
    </source>
</evidence>
<evidence type="ECO:0000256" key="12">
    <source>
        <dbReference type="ARBA" id="ARBA00060404"/>
    </source>
</evidence>
<evidence type="ECO:0000313" key="20">
    <source>
        <dbReference type="Proteomes" id="UP000324632"/>
    </source>
</evidence>
<keyword evidence="9" id="KW-0325">Glycoprotein</keyword>
<sequence length="410" mass="44063">MMGIRQTVTAGVCLTLMGFLAVTRAVTLEVKDGNSTCIKAVLNANFSITYNSTNGTNSVVFALPDSASTDNSTCNGTSQRLVASFGDGHALTLVFSSNGSLYGVTQVSLRYNLSDNSTFPQSNGTDVVTVETNSSTISASMNSTYRCRSSSPVYLNTDVTVTFSDVQLEAYMQTGNLSTNESVCTADQTVTTVAPPKTTPVPSPLPTGVPERGNYTINSDNKTVCMIAVVGLQLNITYFSTTRNKNVSEVRNLQPNRTSSSGSCGNTVATLILTEDTTNLNFTFTLNSTSQKFRLSAVSVSARWPDMMVVFTAENSSLQYLQGSVGRSYMCSSEQKLAVMSDFSLNTFRLQVQPFNVTGNQFSAAEECRMDQENMLIPIIVGAALAGLVLIVLIAYLIGRKRTRAGYQTI</sequence>
<dbReference type="GO" id="GO:0031902">
    <property type="term" value="C:late endosome membrane"/>
    <property type="evidence" value="ECO:0007669"/>
    <property type="project" value="TreeGrafter"/>
</dbReference>
<gene>
    <name evidence="19" type="ORF">E1301_Tti015484</name>
</gene>
<dbReference type="InterPro" id="IPR048528">
    <property type="entry name" value="Lamp2-like_luminal"/>
</dbReference>
<proteinExistence type="inferred from homology"/>
<keyword evidence="5" id="KW-0967">Endosome</keyword>
<evidence type="ECO:0000256" key="8">
    <source>
        <dbReference type="ARBA" id="ARBA00023157"/>
    </source>
</evidence>
<dbReference type="AlphaFoldDB" id="A0A5A9PNF9"/>